<organism evidence="1 2">
    <name type="scientific">Paramuricea clavata</name>
    <name type="common">Red gorgonian</name>
    <name type="synonym">Violescent sea-whip</name>
    <dbReference type="NCBI Taxonomy" id="317549"/>
    <lineage>
        <taxon>Eukaryota</taxon>
        <taxon>Metazoa</taxon>
        <taxon>Cnidaria</taxon>
        <taxon>Anthozoa</taxon>
        <taxon>Octocorallia</taxon>
        <taxon>Malacalcyonacea</taxon>
        <taxon>Plexauridae</taxon>
        <taxon>Paramuricea</taxon>
    </lineage>
</organism>
<dbReference type="PANTHER" id="PTHR46704">
    <property type="entry name" value="CXC DOMAIN-CONTAINING PROTEIN-RELATED"/>
    <property type="match status" value="1"/>
</dbReference>
<accession>A0A7D9L3R1</accession>
<dbReference type="EMBL" id="CACRXK020014123">
    <property type="protein sequence ID" value="CAB4026299.1"/>
    <property type="molecule type" value="Genomic_DNA"/>
</dbReference>
<dbReference type="PANTHER" id="PTHR46704:SF9">
    <property type="entry name" value="BHLH DOMAIN-CONTAINING PROTEIN"/>
    <property type="match status" value="1"/>
</dbReference>
<comment type="caution">
    <text evidence="1">The sequence shown here is derived from an EMBL/GenBank/DDBJ whole genome shotgun (WGS) entry which is preliminary data.</text>
</comment>
<sequence>MVQTAASEAAQLLDLTYVLLKMVPSDDLPVLPGWTGFNTLLRKDNIPSISRVGYLPVIDASPTEYSTINTILKRSTKIADQLQLQYATLVFDEAVYAKIQHVRWKNDTYYDRFIDVFIESGIVSEGSIKGVMSGKHYNRSLLCHKTMYEALQRLRFEEFLDTLDDESQEDISSFVETMKKAFEEDQLREYINSEQMEQLCERYEAFIVESSARSLTFAYWSMYIQMTGILLLFIRATREVDWNLHLSSFRSMIPWFFACDKVNYARYGSAYWLEMISLEKSHPGALPEVSANFAVQRQNNYGFAAVACDQTIEQTANRDSKTKGGLIGFTMNRASVHRWLLSQSERARITGQCKYMAGINCKPRNKKDLDATKCQNYENSVCGVLATITSMINPFNSDQDGLVNITSGVELPKDSAKSLLDAEKLGEGQFTAFCEDNLLSKKPDIFTPIKRNKIRTFSSKTKTMTDKKGQTIAVKSTRNLFARLLVISKTREIDLKGLLSFSLSEFPLSIATVSGDLVKTTKSKMFEVLEKTASSPVVDVENLQNGTALIVYGMAVVQAMKGKWRTFGEFADSVFSYLLNLVKQWKAVRLDFVANRYPSLSIKNAERAKRAAQGVQRVHIYNKDQNIPKQWKKYLSCGDNKESLAVFLCGHWSTYHSAQMKSLESFYVTSADKCYLLSHGLSPSDTVQRIEVAELRCDHEEADTRLLLHSRHAAEAHAEIIIKSPDTDVFLLCTAMQKTIGTKLYLMTGNGNKFRVIDVAAVSDSLGEELCASLPGFHAFSGCDTTSAFLGKGKLKPWKVLMQHPEFCAIFSRLGNLPIHDDLVDLLN</sequence>
<proteinExistence type="predicted"/>
<dbReference type="OrthoDB" id="6021232at2759"/>
<evidence type="ECO:0000313" key="1">
    <source>
        <dbReference type="EMBL" id="CAB4026299.1"/>
    </source>
</evidence>
<evidence type="ECO:0000313" key="2">
    <source>
        <dbReference type="Proteomes" id="UP001152795"/>
    </source>
</evidence>
<dbReference type="AlphaFoldDB" id="A0A7D9L3R1"/>
<reference evidence="1" key="1">
    <citation type="submission" date="2020-04" db="EMBL/GenBank/DDBJ databases">
        <authorList>
            <person name="Alioto T."/>
            <person name="Alioto T."/>
            <person name="Gomez Garrido J."/>
        </authorList>
    </citation>
    <scope>NUCLEOTIDE SEQUENCE</scope>
    <source>
        <strain evidence="1">A484AB</strain>
    </source>
</reference>
<protein>
    <submittedName>
        <fullName evidence="1">Uncharacterized protein</fullName>
    </submittedName>
</protein>
<gene>
    <name evidence="1" type="ORF">PACLA_8A017948</name>
</gene>
<name>A0A7D9L3R1_PARCT</name>
<dbReference type="Proteomes" id="UP001152795">
    <property type="component" value="Unassembled WGS sequence"/>
</dbReference>
<keyword evidence="2" id="KW-1185">Reference proteome</keyword>